<evidence type="ECO:0000256" key="4">
    <source>
        <dbReference type="ARBA" id="ARBA00022723"/>
    </source>
</evidence>
<evidence type="ECO:0000313" key="9">
    <source>
        <dbReference type="Proteomes" id="UP000076584"/>
    </source>
</evidence>
<comment type="similarity">
    <text evidence="2">Belongs to the cytochrome P450 family.</text>
</comment>
<dbReference type="GO" id="GO:0004497">
    <property type="term" value="F:monooxygenase activity"/>
    <property type="evidence" value="ECO:0007669"/>
    <property type="project" value="UniProtKB-KW"/>
</dbReference>
<sequence length="158" mass="18177">MALFGMYSTAVMIMQTILYICSYPELDGPLRKETVAASKKGEWTKMTPYNFKIGDSLDADKFDAYGFLRMRETPGEEHSIQLATTTPTHIGFEHWQHACPGRFFAANEVKITVCHLLLKYGMKLEERCEHKVTNVRFSMIANPTTRVLIRRRVRETPV</sequence>
<keyword evidence="3" id="KW-0349">Heme</keyword>
<evidence type="ECO:0000256" key="3">
    <source>
        <dbReference type="ARBA" id="ARBA00022617"/>
    </source>
</evidence>
<comment type="caution">
    <text evidence="8">The sequence shown here is derived from an EMBL/GenBank/DDBJ whole genome shotgun (WGS) entry which is preliminary data.</text>
</comment>
<dbReference type="AlphaFoldDB" id="A0A167ECA7"/>
<evidence type="ECO:0000256" key="2">
    <source>
        <dbReference type="ARBA" id="ARBA00010617"/>
    </source>
</evidence>
<comment type="cofactor">
    <cofactor evidence="1">
        <name>heme</name>
        <dbReference type="ChEBI" id="CHEBI:30413"/>
    </cofactor>
</comment>
<organism evidence="8 9">
    <name type="scientific">Colletotrichum incanum</name>
    <name type="common">Soybean anthracnose fungus</name>
    <dbReference type="NCBI Taxonomy" id="1573173"/>
    <lineage>
        <taxon>Eukaryota</taxon>
        <taxon>Fungi</taxon>
        <taxon>Dikarya</taxon>
        <taxon>Ascomycota</taxon>
        <taxon>Pezizomycotina</taxon>
        <taxon>Sordariomycetes</taxon>
        <taxon>Hypocreomycetidae</taxon>
        <taxon>Glomerellales</taxon>
        <taxon>Glomerellaceae</taxon>
        <taxon>Colletotrichum</taxon>
        <taxon>Colletotrichum spaethianum species complex</taxon>
    </lineage>
</organism>
<evidence type="ECO:0000313" key="8">
    <source>
        <dbReference type="EMBL" id="KZL84954.1"/>
    </source>
</evidence>
<proteinExistence type="inferred from homology"/>
<dbReference type="PANTHER" id="PTHR46206:SF2">
    <property type="entry name" value="CYTOCHROME P450 MONOOXYGENASE AUSG-RELATED"/>
    <property type="match status" value="1"/>
</dbReference>
<dbReference type="SUPFAM" id="SSF48264">
    <property type="entry name" value="Cytochrome P450"/>
    <property type="match status" value="1"/>
</dbReference>
<accession>A0A167ECA7</accession>
<keyword evidence="7" id="KW-0503">Monooxygenase</keyword>
<keyword evidence="5" id="KW-0560">Oxidoreductase</keyword>
<evidence type="ECO:0000256" key="6">
    <source>
        <dbReference type="ARBA" id="ARBA00023004"/>
    </source>
</evidence>
<dbReference type="GO" id="GO:0020037">
    <property type="term" value="F:heme binding"/>
    <property type="evidence" value="ECO:0007669"/>
    <property type="project" value="InterPro"/>
</dbReference>
<keyword evidence="4" id="KW-0479">Metal-binding</keyword>
<dbReference type="EMBL" id="LFIW01000750">
    <property type="protein sequence ID" value="KZL84954.1"/>
    <property type="molecule type" value="Genomic_DNA"/>
</dbReference>
<keyword evidence="9" id="KW-1185">Reference proteome</keyword>
<dbReference type="PANTHER" id="PTHR46206">
    <property type="entry name" value="CYTOCHROME P450"/>
    <property type="match status" value="1"/>
</dbReference>
<reference evidence="8 9" key="1">
    <citation type="submission" date="2015-06" db="EMBL/GenBank/DDBJ databases">
        <title>Survival trade-offs in plant roots during colonization by closely related pathogenic and mutualistic fungi.</title>
        <authorList>
            <person name="Hacquard S."/>
            <person name="Kracher B."/>
            <person name="Hiruma K."/>
            <person name="Weinman A."/>
            <person name="Muench P."/>
            <person name="Garrido Oter R."/>
            <person name="Ver Loren van Themaat E."/>
            <person name="Dallerey J.-F."/>
            <person name="Damm U."/>
            <person name="Henrissat B."/>
            <person name="Lespinet O."/>
            <person name="Thon M."/>
            <person name="Kemen E."/>
            <person name="McHardy A.C."/>
            <person name="Schulze-Lefert P."/>
            <person name="O'Connell R.J."/>
        </authorList>
    </citation>
    <scope>NUCLEOTIDE SEQUENCE [LARGE SCALE GENOMIC DNA]</scope>
    <source>
        <strain evidence="8 9">MAFF 238704</strain>
    </source>
</reference>
<keyword evidence="6" id="KW-0408">Iron</keyword>
<dbReference type="InterPro" id="IPR036396">
    <property type="entry name" value="Cyt_P450_sf"/>
</dbReference>
<evidence type="ECO:0000256" key="1">
    <source>
        <dbReference type="ARBA" id="ARBA00001971"/>
    </source>
</evidence>
<dbReference type="Gene3D" id="1.10.630.10">
    <property type="entry name" value="Cytochrome P450"/>
    <property type="match status" value="1"/>
</dbReference>
<dbReference type="GO" id="GO:0005506">
    <property type="term" value="F:iron ion binding"/>
    <property type="evidence" value="ECO:0007669"/>
    <property type="project" value="InterPro"/>
</dbReference>
<evidence type="ECO:0000256" key="5">
    <source>
        <dbReference type="ARBA" id="ARBA00023002"/>
    </source>
</evidence>
<protein>
    <submittedName>
        <fullName evidence="8">Trichothecene c-8 hydroxylase</fullName>
    </submittedName>
</protein>
<dbReference type="Proteomes" id="UP000076584">
    <property type="component" value="Unassembled WGS sequence"/>
</dbReference>
<dbReference type="GO" id="GO:0016705">
    <property type="term" value="F:oxidoreductase activity, acting on paired donors, with incorporation or reduction of molecular oxygen"/>
    <property type="evidence" value="ECO:0007669"/>
    <property type="project" value="InterPro"/>
</dbReference>
<gene>
    <name evidence="8" type="ORF">CI238_09603</name>
</gene>
<dbReference type="STRING" id="1573173.A0A167ECA7"/>
<name>A0A167ECA7_COLIC</name>
<evidence type="ECO:0000256" key="7">
    <source>
        <dbReference type="ARBA" id="ARBA00023033"/>
    </source>
</evidence>